<dbReference type="OrthoDB" id="43547at2759"/>
<dbReference type="Proteomes" id="UP000054560">
    <property type="component" value="Unassembled WGS sequence"/>
</dbReference>
<feature type="compositionally biased region" description="Polar residues" evidence="1">
    <location>
        <begin position="119"/>
        <end position="134"/>
    </location>
</feature>
<evidence type="ECO:0000313" key="3">
    <source>
        <dbReference type="Proteomes" id="UP000054560"/>
    </source>
</evidence>
<keyword evidence="3" id="KW-1185">Reference proteome</keyword>
<gene>
    <name evidence="2" type="ORF">SARC_08099</name>
</gene>
<proteinExistence type="predicted"/>
<sequence length="514" mass="56116">MHIATTTLILKQYDESRDQGRKCSVTIPLFEGVQDSNPWETYQPNQAAHTRTLLVDSTHKYNHMTPLRSSFPWTDAPPPPVSVFRRLCKRYSLQIGLAEVVSLRVKEGYVITNITKASETSPKTTQNASDSGIDTDTKSKTEPHPPITVVCSLAWKQFCNIEYHITGQRPLHTHSSSQIDTPTATAPSTDGIYSQTSFSSHAGSETPNTGAHVPTSTSTPTSRSTGTHTSTRTGIGTDAHTSPDASEHSRESTHEDSVGNTQARVSNDGPVEGLGSEAQATEDKTVDHPNSNTHASENTCHGCECTVSYVTYRHATAAASEDASFEYAIVPIPLTAFYLTTRSTAEVEIVFSANKDNSDSSAYLLTEDIGASHTPVTGARGTNTTTAQSEIEINQGLGHIEAGFLEYWRAVVAIGTASWERWLDCDRLAMTLIPDHTPNVDRSYVHKLNLKLTYKTATAVVTTVATEWASMVLIEGHTYVRFIDIEAMTRDATCQREKDEDIALVRTCGCMRGL</sequence>
<feature type="compositionally biased region" description="Low complexity" evidence="1">
    <location>
        <begin position="214"/>
        <end position="234"/>
    </location>
</feature>
<evidence type="ECO:0000256" key="1">
    <source>
        <dbReference type="SAM" id="MobiDB-lite"/>
    </source>
</evidence>
<name>A0A0L0FRX3_9EUKA</name>
<accession>A0A0L0FRX3</accession>
<evidence type="ECO:0000313" key="2">
    <source>
        <dbReference type="EMBL" id="KNC79505.1"/>
    </source>
</evidence>
<feature type="compositionally biased region" description="Basic and acidic residues" evidence="1">
    <location>
        <begin position="245"/>
        <end position="257"/>
    </location>
</feature>
<dbReference type="RefSeq" id="XP_014153407.1">
    <property type="nucleotide sequence ID" value="XM_014297932.1"/>
</dbReference>
<dbReference type="GeneID" id="25908603"/>
<organism evidence="2 3">
    <name type="scientific">Sphaeroforma arctica JP610</name>
    <dbReference type="NCBI Taxonomy" id="667725"/>
    <lineage>
        <taxon>Eukaryota</taxon>
        <taxon>Ichthyosporea</taxon>
        <taxon>Ichthyophonida</taxon>
        <taxon>Sphaeroforma</taxon>
    </lineage>
</organism>
<dbReference type="PANTHER" id="PTHR14918:SF3">
    <property type="entry name" value="KICSTOR COMPLEX PROTEIN SZT2"/>
    <property type="match status" value="1"/>
</dbReference>
<dbReference type="InterPro" id="IPR033228">
    <property type="entry name" value="SZT2"/>
</dbReference>
<feature type="compositionally biased region" description="Polar residues" evidence="1">
    <location>
        <begin position="173"/>
        <end position="209"/>
    </location>
</feature>
<feature type="region of interest" description="Disordered" evidence="1">
    <location>
        <begin position="119"/>
        <end position="145"/>
    </location>
</feature>
<dbReference type="EMBL" id="KQ242293">
    <property type="protein sequence ID" value="KNC79505.1"/>
    <property type="molecule type" value="Genomic_DNA"/>
</dbReference>
<dbReference type="AlphaFoldDB" id="A0A0L0FRX3"/>
<dbReference type="GO" id="GO:0005777">
    <property type="term" value="C:peroxisome"/>
    <property type="evidence" value="ECO:0007669"/>
    <property type="project" value="InterPro"/>
</dbReference>
<feature type="compositionally biased region" description="Polar residues" evidence="1">
    <location>
        <begin position="288"/>
        <end position="299"/>
    </location>
</feature>
<reference evidence="2 3" key="1">
    <citation type="submission" date="2011-02" db="EMBL/GenBank/DDBJ databases">
        <title>The Genome Sequence of Sphaeroforma arctica JP610.</title>
        <authorList>
            <consortium name="The Broad Institute Genome Sequencing Platform"/>
            <person name="Russ C."/>
            <person name="Cuomo C."/>
            <person name="Young S.K."/>
            <person name="Zeng Q."/>
            <person name="Gargeya S."/>
            <person name="Alvarado L."/>
            <person name="Berlin A."/>
            <person name="Chapman S.B."/>
            <person name="Chen Z."/>
            <person name="Freedman E."/>
            <person name="Gellesch M."/>
            <person name="Goldberg J."/>
            <person name="Griggs A."/>
            <person name="Gujja S."/>
            <person name="Heilman E."/>
            <person name="Heiman D."/>
            <person name="Howarth C."/>
            <person name="Mehta T."/>
            <person name="Neiman D."/>
            <person name="Pearson M."/>
            <person name="Roberts A."/>
            <person name="Saif S."/>
            <person name="Shea T."/>
            <person name="Shenoy N."/>
            <person name="Sisk P."/>
            <person name="Stolte C."/>
            <person name="Sykes S."/>
            <person name="White J."/>
            <person name="Yandava C."/>
            <person name="Burger G."/>
            <person name="Gray M.W."/>
            <person name="Holland P.W.H."/>
            <person name="King N."/>
            <person name="Lang F.B.F."/>
            <person name="Roger A.J."/>
            <person name="Ruiz-Trillo I."/>
            <person name="Haas B."/>
            <person name="Nusbaum C."/>
            <person name="Birren B."/>
        </authorList>
    </citation>
    <scope>NUCLEOTIDE SEQUENCE [LARGE SCALE GENOMIC DNA]</scope>
    <source>
        <strain evidence="2 3">JP610</strain>
    </source>
</reference>
<dbReference type="PANTHER" id="PTHR14918">
    <property type="entry name" value="KICSTOR COMPLEX PROTEIN SZT2"/>
    <property type="match status" value="1"/>
</dbReference>
<feature type="region of interest" description="Disordered" evidence="1">
    <location>
        <begin position="172"/>
        <end position="299"/>
    </location>
</feature>
<protein>
    <submittedName>
        <fullName evidence="2">Uncharacterized protein</fullName>
    </submittedName>
</protein>